<feature type="compositionally biased region" description="Polar residues" evidence="1">
    <location>
        <begin position="21"/>
        <end position="34"/>
    </location>
</feature>
<sequence length="107" mass="12189">MTDLVKEAMVAWKEIPRETKSTPVDTSKTNCTISRSEETPRVNTRSRRKLEKRGRCPWLEHMVQKSTWRTGSGNPEEVDVSTEWRTADYGIFVYGMASGVVLLGQVL</sequence>
<dbReference type="Proteomes" id="UP001314170">
    <property type="component" value="Unassembled WGS sequence"/>
</dbReference>
<accession>A0AAV1S0C1</accession>
<dbReference type="AlphaFoldDB" id="A0AAV1S0C1"/>
<comment type="caution">
    <text evidence="2">The sequence shown here is derived from an EMBL/GenBank/DDBJ whole genome shotgun (WGS) entry which is preliminary data.</text>
</comment>
<name>A0AAV1S0C1_9ROSI</name>
<evidence type="ECO:0000313" key="3">
    <source>
        <dbReference type="Proteomes" id="UP001314170"/>
    </source>
</evidence>
<dbReference type="EMBL" id="CAWUPB010001160">
    <property type="protein sequence ID" value="CAK7341123.1"/>
    <property type="molecule type" value="Genomic_DNA"/>
</dbReference>
<protein>
    <submittedName>
        <fullName evidence="2">Uncharacterized protein</fullName>
    </submittedName>
</protein>
<feature type="region of interest" description="Disordered" evidence="1">
    <location>
        <begin position="19"/>
        <end position="50"/>
    </location>
</feature>
<reference evidence="2 3" key="1">
    <citation type="submission" date="2024-01" db="EMBL/GenBank/DDBJ databases">
        <authorList>
            <person name="Waweru B."/>
        </authorList>
    </citation>
    <scope>NUCLEOTIDE SEQUENCE [LARGE SCALE GENOMIC DNA]</scope>
</reference>
<organism evidence="2 3">
    <name type="scientific">Dovyalis caffra</name>
    <dbReference type="NCBI Taxonomy" id="77055"/>
    <lineage>
        <taxon>Eukaryota</taxon>
        <taxon>Viridiplantae</taxon>
        <taxon>Streptophyta</taxon>
        <taxon>Embryophyta</taxon>
        <taxon>Tracheophyta</taxon>
        <taxon>Spermatophyta</taxon>
        <taxon>Magnoliopsida</taxon>
        <taxon>eudicotyledons</taxon>
        <taxon>Gunneridae</taxon>
        <taxon>Pentapetalae</taxon>
        <taxon>rosids</taxon>
        <taxon>fabids</taxon>
        <taxon>Malpighiales</taxon>
        <taxon>Salicaceae</taxon>
        <taxon>Flacourtieae</taxon>
        <taxon>Dovyalis</taxon>
    </lineage>
</organism>
<evidence type="ECO:0000313" key="2">
    <source>
        <dbReference type="EMBL" id="CAK7341123.1"/>
    </source>
</evidence>
<gene>
    <name evidence="2" type="ORF">DCAF_LOCUS16126</name>
</gene>
<keyword evidence="3" id="KW-1185">Reference proteome</keyword>
<proteinExistence type="predicted"/>
<evidence type="ECO:0000256" key="1">
    <source>
        <dbReference type="SAM" id="MobiDB-lite"/>
    </source>
</evidence>